<name>A0A8H4AG92_GIGMA</name>
<protein>
    <submittedName>
        <fullName evidence="2">Uncharacterized protein</fullName>
    </submittedName>
</protein>
<organism evidence="2 3">
    <name type="scientific">Gigaspora margarita</name>
    <dbReference type="NCBI Taxonomy" id="4874"/>
    <lineage>
        <taxon>Eukaryota</taxon>
        <taxon>Fungi</taxon>
        <taxon>Fungi incertae sedis</taxon>
        <taxon>Mucoromycota</taxon>
        <taxon>Glomeromycotina</taxon>
        <taxon>Glomeromycetes</taxon>
        <taxon>Diversisporales</taxon>
        <taxon>Gigasporaceae</taxon>
        <taxon>Gigaspora</taxon>
    </lineage>
</organism>
<dbReference type="EMBL" id="WTPW01000648">
    <property type="protein sequence ID" value="KAF0492436.1"/>
    <property type="molecule type" value="Genomic_DNA"/>
</dbReference>
<evidence type="ECO:0000256" key="1">
    <source>
        <dbReference type="SAM" id="MobiDB-lite"/>
    </source>
</evidence>
<reference evidence="2 3" key="1">
    <citation type="journal article" date="2019" name="Environ. Microbiol.">
        <title>At the nexus of three kingdoms: the genome of the mycorrhizal fungus Gigaspora margarita provides insights into plant, endobacterial and fungal interactions.</title>
        <authorList>
            <person name="Venice F."/>
            <person name="Ghignone S."/>
            <person name="Salvioli di Fossalunga A."/>
            <person name="Amselem J."/>
            <person name="Novero M."/>
            <person name="Xianan X."/>
            <person name="Sedzielewska Toro K."/>
            <person name="Morin E."/>
            <person name="Lipzen A."/>
            <person name="Grigoriev I.V."/>
            <person name="Henrissat B."/>
            <person name="Martin F.M."/>
            <person name="Bonfante P."/>
        </authorList>
    </citation>
    <scope>NUCLEOTIDE SEQUENCE [LARGE SCALE GENOMIC DNA]</scope>
    <source>
        <strain evidence="2 3">BEG34</strain>
    </source>
</reference>
<feature type="region of interest" description="Disordered" evidence="1">
    <location>
        <begin position="20"/>
        <end position="66"/>
    </location>
</feature>
<accession>A0A8H4AG92</accession>
<keyword evidence="3" id="KW-1185">Reference proteome</keyword>
<gene>
    <name evidence="2" type="ORF">F8M41_021742</name>
</gene>
<sequence>MKLQDKTDVLTTPVTVTQLEMTTSTNPKNIITNRNDGTKNEDSNQNDYFKSDDSNNENSKMVLVNR</sequence>
<dbReference type="Proteomes" id="UP000439903">
    <property type="component" value="Unassembled WGS sequence"/>
</dbReference>
<evidence type="ECO:0000313" key="3">
    <source>
        <dbReference type="Proteomes" id="UP000439903"/>
    </source>
</evidence>
<evidence type="ECO:0000313" key="2">
    <source>
        <dbReference type="EMBL" id="KAF0492436.1"/>
    </source>
</evidence>
<dbReference type="AlphaFoldDB" id="A0A8H4AG92"/>
<feature type="compositionally biased region" description="Polar residues" evidence="1">
    <location>
        <begin position="20"/>
        <end position="35"/>
    </location>
</feature>
<comment type="caution">
    <text evidence="2">The sequence shown here is derived from an EMBL/GenBank/DDBJ whole genome shotgun (WGS) entry which is preliminary data.</text>
</comment>
<proteinExistence type="predicted"/>